<dbReference type="EMBL" id="CP036339">
    <property type="protein sequence ID" value="QDT75445.1"/>
    <property type="molecule type" value="Genomic_DNA"/>
</dbReference>
<dbReference type="EC" id="6.2.1.30" evidence="3"/>
<keyword evidence="3" id="KW-0436">Ligase</keyword>
<dbReference type="Pfam" id="PF00501">
    <property type="entry name" value="AMP-binding"/>
    <property type="match status" value="1"/>
</dbReference>
<dbReference type="AlphaFoldDB" id="A0A517U4C8"/>
<dbReference type="OrthoDB" id="580775at2"/>
<accession>A0A517U4C8</accession>
<organism evidence="3 4">
    <name type="scientific">Lacipirellula limnantheis</name>
    <dbReference type="NCBI Taxonomy" id="2528024"/>
    <lineage>
        <taxon>Bacteria</taxon>
        <taxon>Pseudomonadati</taxon>
        <taxon>Planctomycetota</taxon>
        <taxon>Planctomycetia</taxon>
        <taxon>Pirellulales</taxon>
        <taxon>Lacipirellulaceae</taxon>
        <taxon>Lacipirellula</taxon>
    </lineage>
</organism>
<dbReference type="PANTHER" id="PTHR43845">
    <property type="entry name" value="BLR5969 PROTEIN"/>
    <property type="match status" value="1"/>
</dbReference>
<evidence type="ECO:0000313" key="4">
    <source>
        <dbReference type="Proteomes" id="UP000317909"/>
    </source>
</evidence>
<evidence type="ECO:0000259" key="1">
    <source>
        <dbReference type="Pfam" id="PF00501"/>
    </source>
</evidence>
<keyword evidence="4" id="KW-1185">Reference proteome</keyword>
<proteinExistence type="predicted"/>
<dbReference type="PANTHER" id="PTHR43845:SF1">
    <property type="entry name" value="BLR5969 PROTEIN"/>
    <property type="match status" value="1"/>
</dbReference>
<dbReference type="InterPro" id="IPR000873">
    <property type="entry name" value="AMP-dep_synth/lig_dom"/>
</dbReference>
<feature type="domain" description="AMP-dependent synthetase/ligase" evidence="1">
    <location>
        <begin position="81"/>
        <end position="251"/>
    </location>
</feature>
<evidence type="ECO:0000313" key="3">
    <source>
        <dbReference type="EMBL" id="QDT75445.1"/>
    </source>
</evidence>
<dbReference type="Gene3D" id="3.40.50.12780">
    <property type="entry name" value="N-terminal domain of ligase-like"/>
    <property type="match status" value="1"/>
</dbReference>
<dbReference type="Proteomes" id="UP000317909">
    <property type="component" value="Chromosome"/>
</dbReference>
<name>A0A517U4C8_9BACT</name>
<dbReference type="InterPro" id="IPR028154">
    <property type="entry name" value="AMP-dep_Lig_C"/>
</dbReference>
<reference evidence="3 4" key="1">
    <citation type="submission" date="2019-02" db="EMBL/GenBank/DDBJ databases">
        <title>Deep-cultivation of Planctomycetes and their phenomic and genomic characterization uncovers novel biology.</title>
        <authorList>
            <person name="Wiegand S."/>
            <person name="Jogler M."/>
            <person name="Boedeker C."/>
            <person name="Pinto D."/>
            <person name="Vollmers J."/>
            <person name="Rivas-Marin E."/>
            <person name="Kohn T."/>
            <person name="Peeters S.H."/>
            <person name="Heuer A."/>
            <person name="Rast P."/>
            <person name="Oberbeckmann S."/>
            <person name="Bunk B."/>
            <person name="Jeske O."/>
            <person name="Meyerdierks A."/>
            <person name="Storesund J.E."/>
            <person name="Kallscheuer N."/>
            <person name="Luecker S."/>
            <person name="Lage O.M."/>
            <person name="Pohl T."/>
            <person name="Merkel B.J."/>
            <person name="Hornburger P."/>
            <person name="Mueller R.-W."/>
            <person name="Bruemmer F."/>
            <person name="Labrenz M."/>
            <person name="Spormann A.M."/>
            <person name="Op den Camp H."/>
            <person name="Overmann J."/>
            <person name="Amann R."/>
            <person name="Jetten M.S.M."/>
            <person name="Mascher T."/>
            <person name="Medema M.H."/>
            <person name="Devos D.P."/>
            <person name="Kaster A.-K."/>
            <person name="Ovreas L."/>
            <person name="Rohde M."/>
            <person name="Galperin M.Y."/>
            <person name="Jogler C."/>
        </authorList>
    </citation>
    <scope>NUCLEOTIDE SEQUENCE [LARGE SCALE GENOMIC DNA]</scope>
    <source>
        <strain evidence="3 4">I41</strain>
    </source>
</reference>
<dbReference type="GO" id="GO:0047475">
    <property type="term" value="F:phenylacetate-CoA ligase activity"/>
    <property type="evidence" value="ECO:0007669"/>
    <property type="project" value="UniProtKB-EC"/>
</dbReference>
<dbReference type="KEGG" id="llh:I41_46550"/>
<dbReference type="SUPFAM" id="SSF56801">
    <property type="entry name" value="Acetyl-CoA synthetase-like"/>
    <property type="match status" value="1"/>
</dbReference>
<evidence type="ECO:0000259" key="2">
    <source>
        <dbReference type="Pfam" id="PF14535"/>
    </source>
</evidence>
<sequence length="424" mass="47018">MTLTFEERRRLESLNRAALEQRQVERLDQLLAQILPANEFYARKLQGVALPLQSLDRLAELPPTTKEELVLGNAAGVVPANRTWSLDHYVRFHQTSGTHGRPLPVYDTADDWRRWIDCWQFVLDAAETTPADRALLAFSFGPFIGFWSAHDALAERGALVIPGGGMNSRARLDLIERTAPTILLCTPTYAQHLIEVAGECGFDLAKSSVTRIIVAGEPGGSVASVRERIERAWNARVIDHAGASEVGAWGYADAARRGIHILESEFIAEFVSVETGQPAADGELSHLLLTSLGRPGLPVIRYRTGDLVRPRWSETGANRFVLLEGGVLGRADQMMIIRGVNVFPSAVEEIVRSFPEVVEFRMTARKRGAMDELLVEVEDRLAAPQRIAEEMSLRLGLKIEVELAPPASLPRFEGKGRRFIDERS</sequence>
<dbReference type="InterPro" id="IPR042099">
    <property type="entry name" value="ANL_N_sf"/>
</dbReference>
<dbReference type="Gene3D" id="3.30.300.30">
    <property type="match status" value="1"/>
</dbReference>
<dbReference type="Pfam" id="PF14535">
    <property type="entry name" value="AMP-binding_C_2"/>
    <property type="match status" value="1"/>
</dbReference>
<dbReference type="InterPro" id="IPR045851">
    <property type="entry name" value="AMP-bd_C_sf"/>
</dbReference>
<gene>
    <name evidence="3" type="ORF">I41_46550</name>
</gene>
<feature type="domain" description="AMP-dependent ligase C-terminal" evidence="2">
    <location>
        <begin position="339"/>
        <end position="423"/>
    </location>
</feature>
<dbReference type="RefSeq" id="WP_145435101.1">
    <property type="nucleotide sequence ID" value="NZ_CP036339.1"/>
</dbReference>
<protein>
    <submittedName>
        <fullName evidence="3">Phenylacetate-coenzyme A ligase</fullName>
        <ecNumber evidence="3">6.2.1.30</ecNumber>
    </submittedName>
</protein>